<feature type="domain" description="Nematode cuticle collagen N-terminal" evidence="3">
    <location>
        <begin position="11"/>
        <end position="63"/>
    </location>
</feature>
<gene>
    <name evidence="4" type="ORF">ACOC_LOCUS2824</name>
</gene>
<dbReference type="WBParaSite" id="ACOC_0000282301-mRNA-1">
    <property type="protein sequence ID" value="ACOC_0000282301-mRNA-1"/>
    <property type="gene ID" value="ACOC_0000282301"/>
</dbReference>
<organism evidence="6">
    <name type="scientific">Angiostrongylus costaricensis</name>
    <name type="common">Nematode worm</name>
    <dbReference type="NCBI Taxonomy" id="334426"/>
    <lineage>
        <taxon>Eukaryota</taxon>
        <taxon>Metazoa</taxon>
        <taxon>Ecdysozoa</taxon>
        <taxon>Nematoda</taxon>
        <taxon>Chromadorea</taxon>
        <taxon>Rhabditida</taxon>
        <taxon>Rhabditina</taxon>
        <taxon>Rhabditomorpha</taxon>
        <taxon>Strongyloidea</taxon>
        <taxon>Metastrongylidae</taxon>
        <taxon>Angiostrongylus</taxon>
    </lineage>
</organism>
<dbReference type="SMART" id="SM01088">
    <property type="entry name" value="Col_cuticle_N"/>
    <property type="match status" value="1"/>
</dbReference>
<dbReference type="AlphaFoldDB" id="A0A0R3PF90"/>
<name>A0A0R3PF90_ANGCS</name>
<keyword evidence="2" id="KW-0472">Membrane</keyword>
<keyword evidence="1" id="KW-0677">Repeat</keyword>
<sequence>MEGKEIDNYRRLTFAGITVAAVATITSVVVVPLLFSYAQNVHSQLEVELKFCVMSTHNLFDEMRKVSLS</sequence>
<dbReference type="OMA" id="HEYQMVI"/>
<keyword evidence="2" id="KW-0812">Transmembrane</keyword>
<dbReference type="InterPro" id="IPR002486">
    <property type="entry name" value="Col_cuticle_N"/>
</dbReference>
<protein>
    <submittedName>
        <fullName evidence="6">Col_cuticle_N domain-containing protein</fullName>
    </submittedName>
</protein>
<evidence type="ECO:0000313" key="6">
    <source>
        <dbReference type="WBParaSite" id="ACOC_0000282301-mRNA-1"/>
    </source>
</evidence>
<proteinExistence type="predicted"/>
<evidence type="ECO:0000313" key="4">
    <source>
        <dbReference type="EMBL" id="VDM54409.1"/>
    </source>
</evidence>
<dbReference type="Proteomes" id="UP000267027">
    <property type="component" value="Unassembled WGS sequence"/>
</dbReference>
<keyword evidence="2" id="KW-1133">Transmembrane helix</keyword>
<accession>A0A0R3PF90</accession>
<reference evidence="4 5" key="2">
    <citation type="submission" date="2018-11" db="EMBL/GenBank/DDBJ databases">
        <authorList>
            <consortium name="Pathogen Informatics"/>
        </authorList>
    </citation>
    <scope>NUCLEOTIDE SEQUENCE [LARGE SCALE GENOMIC DNA]</scope>
    <source>
        <strain evidence="4 5">Costa Rica</strain>
    </source>
</reference>
<dbReference type="STRING" id="334426.A0A0R3PF90"/>
<dbReference type="Pfam" id="PF01484">
    <property type="entry name" value="Col_cuticle_N"/>
    <property type="match status" value="1"/>
</dbReference>
<evidence type="ECO:0000256" key="1">
    <source>
        <dbReference type="ARBA" id="ARBA00022737"/>
    </source>
</evidence>
<dbReference type="GO" id="GO:0042302">
    <property type="term" value="F:structural constituent of cuticle"/>
    <property type="evidence" value="ECO:0007669"/>
    <property type="project" value="InterPro"/>
</dbReference>
<feature type="transmembrane region" description="Helical" evidence="2">
    <location>
        <begin position="12"/>
        <end position="35"/>
    </location>
</feature>
<evidence type="ECO:0000313" key="5">
    <source>
        <dbReference type="Proteomes" id="UP000267027"/>
    </source>
</evidence>
<dbReference type="EMBL" id="UYYA01000649">
    <property type="protein sequence ID" value="VDM54409.1"/>
    <property type="molecule type" value="Genomic_DNA"/>
</dbReference>
<dbReference type="OrthoDB" id="5876527at2759"/>
<evidence type="ECO:0000259" key="3">
    <source>
        <dbReference type="SMART" id="SM01088"/>
    </source>
</evidence>
<keyword evidence="5" id="KW-1185">Reference proteome</keyword>
<reference evidence="6" key="1">
    <citation type="submission" date="2017-02" db="UniProtKB">
        <authorList>
            <consortium name="WormBaseParasite"/>
        </authorList>
    </citation>
    <scope>IDENTIFICATION</scope>
</reference>
<evidence type="ECO:0000256" key="2">
    <source>
        <dbReference type="SAM" id="Phobius"/>
    </source>
</evidence>